<evidence type="ECO:0000256" key="9">
    <source>
        <dbReference type="HAMAP-Rule" id="MF_03124"/>
    </source>
</evidence>
<comment type="pathway">
    <text evidence="9">Amino-acid biosynthesis; L-arginine biosynthesis; L-ornithine and N-acetyl-L-glutamate from L-glutamate and N(2)-acetyl-L-ornithine (cyclic): step 1/1.</text>
</comment>
<dbReference type="EC" id="2.3.1.1" evidence="9"/>
<dbReference type="CDD" id="cd02152">
    <property type="entry name" value="OAT"/>
    <property type="match status" value="1"/>
</dbReference>
<keyword evidence="7 9" id="KW-0511">Multifunctional enzyme</keyword>
<comment type="catalytic activity">
    <reaction evidence="9">
        <text>N(2)-acetyl-L-ornithine + L-glutamate = N-acetyl-L-glutamate + L-ornithine</text>
        <dbReference type="Rhea" id="RHEA:15349"/>
        <dbReference type="ChEBI" id="CHEBI:29985"/>
        <dbReference type="ChEBI" id="CHEBI:44337"/>
        <dbReference type="ChEBI" id="CHEBI:46911"/>
        <dbReference type="ChEBI" id="CHEBI:57805"/>
        <dbReference type="EC" id="2.3.1.35"/>
    </reaction>
</comment>
<feature type="binding site" evidence="9">
    <location>
        <position position="349"/>
    </location>
    <ligand>
        <name>substrate</name>
    </ligand>
</feature>
<dbReference type="InterPro" id="IPR016117">
    <property type="entry name" value="ArgJ-like_dom_sf"/>
</dbReference>
<feature type="binding site" evidence="9">
    <location>
        <position position="524"/>
    </location>
    <ligand>
        <name>substrate</name>
    </ligand>
</feature>
<sequence length="524" mass="55862">MLLPNKLFKRLLSSSATTHNTIQTRPAPSKAHLAVTPPSTSLPKGYIVGATHCGIKKSKATPPKLDLGLIVSTSPYPTSAAASFTRNAFRAAPVLVSDEVVRKRGGYARGVIVNSGCANAVTGSKGMEDAWSMVREGGKVVAEFTKNSKASKLGGEDPDVLVMSTGVIGVNLPMSKILDGIRSFTSTKSSTLSDTPSSWIDLAHAFMTTDTFPKLRTRTFKIREQEYRLAGIDKGAGMIHPDMGPASTSFALSAETSSRQLHATLLGCIVTDAPIGRLTISVDGDMSTNDTVILLANGAAHAEAMGALKDAEEPTPIDQEVDPDAYTTFRDELTSFAQELAQLVVRDGEGATKFVQVTVKGAPTYASAHAIASRISTSALVKTALYGEDANWGRILAATGSVPLSSPSSLDSPTTVTTEHPKIDPSKVSVTFLPSSTLSDQSPLTVLLKGEPHPFSEARAKEILKEEEFEVVVDLGLGGGKGEEARYWTCDLSYLDCLEKTAFTQFVVYLHTLEYVRINGDYRS</sequence>
<comment type="pathway">
    <text evidence="9">Amino-acid biosynthesis; L-arginine biosynthesis; N(2)-acetyl-L-ornithine from L-glutamate: step 1/4.</text>
</comment>
<dbReference type="EC" id="2.3.1.35" evidence="9"/>
<feature type="binding site" evidence="9">
    <location>
        <position position="519"/>
    </location>
    <ligand>
        <name>substrate</name>
    </ligand>
</feature>
<feature type="active site" description="Nucleophile" evidence="9">
    <location>
        <position position="248"/>
    </location>
</feature>
<feature type="site" description="Involved in the stabilization of negative charge on the oxyanion by the formation of the oxyanion hole" evidence="9">
    <location>
        <position position="166"/>
    </location>
</feature>
<dbReference type="Gene3D" id="3.10.20.340">
    <property type="entry name" value="ArgJ beta chain, C-terminal domain"/>
    <property type="match status" value="1"/>
</dbReference>
<feature type="chain" id="PRO_5040553701" description="Arginine biosynthesis bifunctional protein ArgJ alpha chain" evidence="9">
    <location>
        <begin position="1"/>
        <end position="247"/>
    </location>
</feature>
<dbReference type="SUPFAM" id="SSF56266">
    <property type="entry name" value="DmpA/ArgJ-like"/>
    <property type="match status" value="1"/>
</dbReference>
<organism evidence="10 11">
    <name type="scientific">Crepidotus variabilis</name>
    <dbReference type="NCBI Taxonomy" id="179855"/>
    <lineage>
        <taxon>Eukaryota</taxon>
        <taxon>Fungi</taxon>
        <taxon>Dikarya</taxon>
        <taxon>Basidiomycota</taxon>
        <taxon>Agaricomycotina</taxon>
        <taxon>Agaricomycetes</taxon>
        <taxon>Agaricomycetidae</taxon>
        <taxon>Agaricales</taxon>
        <taxon>Agaricineae</taxon>
        <taxon>Crepidotaceae</taxon>
        <taxon>Crepidotus</taxon>
    </lineage>
</organism>
<comment type="similarity">
    <text evidence="1 9">Belongs to the ArgJ family.</text>
</comment>
<keyword evidence="6 9" id="KW-0496">Mitochondrion</keyword>
<keyword evidence="2 9" id="KW-0055">Arginine biosynthesis</keyword>
<dbReference type="InterPro" id="IPR002813">
    <property type="entry name" value="Arg_biosynth_ArgJ"/>
</dbReference>
<evidence type="ECO:0000256" key="4">
    <source>
        <dbReference type="ARBA" id="ARBA00022679"/>
    </source>
</evidence>
<keyword evidence="11" id="KW-1185">Reference proteome</keyword>
<dbReference type="GO" id="GO:0006592">
    <property type="term" value="P:ornithine biosynthetic process"/>
    <property type="evidence" value="ECO:0007669"/>
    <property type="project" value="TreeGrafter"/>
</dbReference>
<dbReference type="GO" id="GO:0004358">
    <property type="term" value="F:L-glutamate N-acetyltransferase activity, acting on acetyl-L-ornithine as donor"/>
    <property type="evidence" value="ECO:0007669"/>
    <property type="project" value="UniProtKB-UniRule"/>
</dbReference>
<gene>
    <name evidence="10" type="ORF">CPB83DRAFT_882767</name>
</gene>
<dbReference type="Gene3D" id="3.30.2330.10">
    <property type="entry name" value="arginine biosynthesis bifunctional protein suprefamily"/>
    <property type="match status" value="1"/>
</dbReference>
<dbReference type="Pfam" id="PF01960">
    <property type="entry name" value="ArgJ"/>
    <property type="match status" value="1"/>
</dbReference>
<comment type="caution">
    <text evidence="10">The sequence shown here is derived from an EMBL/GenBank/DDBJ whole genome shotgun (WGS) entry which is preliminary data.</text>
</comment>
<dbReference type="HAMAP" id="MF_01106">
    <property type="entry name" value="ArgJ"/>
    <property type="match status" value="1"/>
</dbReference>
<dbReference type="PANTHER" id="PTHR23100:SF0">
    <property type="entry name" value="ARGININE BIOSYNTHESIS BIFUNCTIONAL PROTEIN ARGJ, MITOCHONDRIAL"/>
    <property type="match status" value="1"/>
</dbReference>
<comment type="function">
    <text evidence="9">Catalyzes two activities which are involved in the cyclic version of arginine biosynthesis: the synthesis of acetylglutamate from glutamate and acetyl-CoA, and of ornithine by transacetylation between acetylornithine and glutamate.</text>
</comment>
<evidence type="ECO:0000256" key="7">
    <source>
        <dbReference type="ARBA" id="ARBA00023268"/>
    </source>
</evidence>
<keyword evidence="5 9" id="KW-0068">Autocatalytic cleavage</keyword>
<comment type="subunit">
    <text evidence="9">Heterodimer of an alpha and a beta chain.</text>
</comment>
<keyword evidence="4 9" id="KW-0808">Transferase</keyword>
<keyword evidence="8 9" id="KW-0012">Acyltransferase</keyword>
<dbReference type="NCBIfam" id="TIGR00120">
    <property type="entry name" value="ArgJ"/>
    <property type="match status" value="1"/>
</dbReference>
<dbReference type="GO" id="GO:0006526">
    <property type="term" value="P:L-arginine biosynthetic process"/>
    <property type="evidence" value="ECO:0007669"/>
    <property type="project" value="UniProtKB-UniRule"/>
</dbReference>
<evidence type="ECO:0000256" key="2">
    <source>
        <dbReference type="ARBA" id="ARBA00022571"/>
    </source>
</evidence>
<keyword evidence="3 9" id="KW-0028">Amino-acid biosynthesis</keyword>
<feature type="chain" id="PRO_5040553702" description="Arginine biosynthesis bifunctional protein ArgJ beta chain" evidence="9">
    <location>
        <begin position="248"/>
        <end position="524"/>
    </location>
</feature>
<evidence type="ECO:0000313" key="10">
    <source>
        <dbReference type="EMBL" id="KAF9529580.1"/>
    </source>
</evidence>
<feature type="site" description="Involved in the stabilization of negative charge on the oxyanion by the formation of the oxyanion hole" evidence="9">
    <location>
        <position position="165"/>
    </location>
</feature>
<evidence type="ECO:0000313" key="11">
    <source>
        <dbReference type="Proteomes" id="UP000807306"/>
    </source>
</evidence>
<proteinExistence type="inferred from homology"/>
<comment type="caution">
    <text evidence="9">Lacks conserved residue(s) required for the propagation of feature annotation.</text>
</comment>
<dbReference type="AlphaFoldDB" id="A0A9P6JRH9"/>
<feature type="binding site" evidence="9">
    <location>
        <position position="248"/>
    </location>
    <ligand>
        <name>substrate</name>
    </ligand>
</feature>
<dbReference type="Gene3D" id="3.60.70.12">
    <property type="entry name" value="L-amino peptidase D-ALA esterase/amidase"/>
    <property type="match status" value="1"/>
</dbReference>
<comment type="PTM">
    <text evidence="9">The alpha and beta chains are autoproteolytically processed from a single precursor protein within the mitochondrion.</text>
</comment>
<dbReference type="GO" id="GO:0004042">
    <property type="term" value="F:L-glutamate N-acetyltransferase activity"/>
    <property type="evidence" value="ECO:0007669"/>
    <property type="project" value="UniProtKB-UniRule"/>
</dbReference>
<evidence type="ECO:0000256" key="5">
    <source>
        <dbReference type="ARBA" id="ARBA00022813"/>
    </source>
</evidence>
<evidence type="ECO:0000256" key="3">
    <source>
        <dbReference type="ARBA" id="ARBA00022605"/>
    </source>
</evidence>
<reference evidence="10" key="1">
    <citation type="submission" date="2020-11" db="EMBL/GenBank/DDBJ databases">
        <authorList>
            <consortium name="DOE Joint Genome Institute"/>
            <person name="Ahrendt S."/>
            <person name="Riley R."/>
            <person name="Andreopoulos W."/>
            <person name="Labutti K."/>
            <person name="Pangilinan J."/>
            <person name="Ruiz-Duenas F.J."/>
            <person name="Barrasa J.M."/>
            <person name="Sanchez-Garcia M."/>
            <person name="Camarero S."/>
            <person name="Miyauchi S."/>
            <person name="Serrano A."/>
            <person name="Linde D."/>
            <person name="Babiker R."/>
            <person name="Drula E."/>
            <person name="Ayuso-Fernandez I."/>
            <person name="Pacheco R."/>
            <person name="Padilla G."/>
            <person name="Ferreira P."/>
            <person name="Barriuso J."/>
            <person name="Kellner H."/>
            <person name="Castanera R."/>
            <person name="Alfaro M."/>
            <person name="Ramirez L."/>
            <person name="Pisabarro A.G."/>
            <person name="Kuo A."/>
            <person name="Tritt A."/>
            <person name="Lipzen A."/>
            <person name="He G."/>
            <person name="Yan M."/>
            <person name="Ng V."/>
            <person name="Cullen D."/>
            <person name="Martin F."/>
            <person name="Rosso M.-N."/>
            <person name="Henrissat B."/>
            <person name="Hibbett D."/>
            <person name="Martinez A.T."/>
            <person name="Grigoriev I.V."/>
        </authorList>
    </citation>
    <scope>NUCLEOTIDE SEQUENCE</scope>
    <source>
        <strain evidence="10">CBS 506.95</strain>
    </source>
</reference>
<feature type="binding site" evidence="9">
    <location>
        <position position="208"/>
    </location>
    <ligand>
        <name>substrate</name>
    </ligand>
</feature>
<accession>A0A9P6JRH9</accession>
<feature type="binding site" evidence="9">
    <location>
        <position position="234"/>
    </location>
    <ligand>
        <name>substrate</name>
    </ligand>
</feature>
<dbReference type="PANTHER" id="PTHR23100">
    <property type="entry name" value="ARGININE BIOSYNTHESIS BIFUNCTIONAL PROTEIN ARGJ"/>
    <property type="match status" value="1"/>
</dbReference>
<protein>
    <recommendedName>
        <fullName evidence="9">Arginine biosynthesis bifunctional protein ArgJ, mitochondrial</fullName>
    </recommendedName>
    <domain>
        <recommendedName>
            <fullName evidence="9">Glutamate N-acetyltransferase</fullName>
            <shortName evidence="9">GAT</shortName>
            <ecNumber evidence="9">2.3.1.35</ecNumber>
        </recommendedName>
        <alternativeName>
            <fullName evidence="9">Ornithine acetyltransferase</fullName>
            <shortName evidence="9">OATase</shortName>
        </alternativeName>
        <alternativeName>
            <fullName evidence="9">Ornithine transacetylase</fullName>
        </alternativeName>
    </domain>
    <domain>
        <recommendedName>
            <fullName evidence="9">Amino-acid acetyltransferase</fullName>
            <ecNumber evidence="9">2.3.1.1</ecNumber>
        </recommendedName>
        <alternativeName>
            <fullName evidence="9">N-acetylglutamate synthase</fullName>
            <shortName evidence="9">AGS</shortName>
        </alternativeName>
    </domain>
    <component>
        <recommendedName>
            <fullName evidence="9">Arginine biosynthesis bifunctional protein ArgJ alpha chain</fullName>
        </recommendedName>
    </component>
    <component>
        <recommendedName>
            <fullName evidence="9">Arginine biosynthesis bifunctional protein ArgJ beta chain</fullName>
        </recommendedName>
    </component>
</protein>
<evidence type="ECO:0000256" key="1">
    <source>
        <dbReference type="ARBA" id="ARBA00006774"/>
    </source>
</evidence>
<name>A0A9P6JRH9_9AGAR</name>
<dbReference type="GO" id="GO:0005759">
    <property type="term" value="C:mitochondrial matrix"/>
    <property type="evidence" value="ECO:0007669"/>
    <property type="project" value="UniProtKB-SubCell"/>
</dbReference>
<comment type="catalytic activity">
    <reaction evidence="9">
        <text>L-glutamate + acetyl-CoA = N-acetyl-L-glutamate + CoA + H(+)</text>
        <dbReference type="Rhea" id="RHEA:24292"/>
        <dbReference type="ChEBI" id="CHEBI:15378"/>
        <dbReference type="ChEBI" id="CHEBI:29985"/>
        <dbReference type="ChEBI" id="CHEBI:44337"/>
        <dbReference type="ChEBI" id="CHEBI:57287"/>
        <dbReference type="ChEBI" id="CHEBI:57288"/>
        <dbReference type="EC" id="2.3.1.1"/>
    </reaction>
</comment>
<dbReference type="EMBL" id="MU157845">
    <property type="protein sequence ID" value="KAF9529580.1"/>
    <property type="molecule type" value="Genomic_DNA"/>
</dbReference>
<comment type="subcellular location">
    <subcellularLocation>
        <location evidence="9">Mitochondrion matrix</location>
    </subcellularLocation>
</comment>
<dbReference type="FunFam" id="3.10.20.340:FF:000002">
    <property type="entry name" value="Arginine biosynthesis bifunctional protein ArgJ, mitochondrial"/>
    <property type="match status" value="1"/>
</dbReference>
<evidence type="ECO:0000256" key="8">
    <source>
        <dbReference type="ARBA" id="ARBA00023315"/>
    </source>
</evidence>
<dbReference type="InterPro" id="IPR042195">
    <property type="entry name" value="ArgJ_beta_C"/>
</dbReference>
<evidence type="ECO:0000256" key="6">
    <source>
        <dbReference type="ARBA" id="ARBA00023128"/>
    </source>
</evidence>
<dbReference type="Proteomes" id="UP000807306">
    <property type="component" value="Unassembled WGS sequence"/>
</dbReference>
<dbReference type="OrthoDB" id="2017946at2759"/>